<evidence type="ECO:0000313" key="2">
    <source>
        <dbReference type="EMBL" id="KAL2550755.1"/>
    </source>
</evidence>
<organism evidence="2 3">
    <name type="scientific">Forsythia ovata</name>
    <dbReference type="NCBI Taxonomy" id="205694"/>
    <lineage>
        <taxon>Eukaryota</taxon>
        <taxon>Viridiplantae</taxon>
        <taxon>Streptophyta</taxon>
        <taxon>Embryophyta</taxon>
        <taxon>Tracheophyta</taxon>
        <taxon>Spermatophyta</taxon>
        <taxon>Magnoliopsida</taxon>
        <taxon>eudicotyledons</taxon>
        <taxon>Gunneridae</taxon>
        <taxon>Pentapetalae</taxon>
        <taxon>asterids</taxon>
        <taxon>lamiids</taxon>
        <taxon>Lamiales</taxon>
        <taxon>Oleaceae</taxon>
        <taxon>Forsythieae</taxon>
        <taxon>Forsythia</taxon>
    </lineage>
</organism>
<sequence length="130" mass="13146">MNSRTLFVDTRSSGSRPHLYVMNFDVTRKKKNPVAPATTIAEDIFNDVAPLSSDVGASALSASLATGPNALGGLDLLVVGVGELASLLGAGGDEGSSVGDSARGDESEGGEVADGESCSCNADNEMQEPT</sequence>
<dbReference type="EMBL" id="JBFOLJ010000003">
    <property type="protein sequence ID" value="KAL2550755.1"/>
    <property type="molecule type" value="Genomic_DNA"/>
</dbReference>
<protein>
    <submittedName>
        <fullName evidence="2">Uncharacterized protein</fullName>
    </submittedName>
</protein>
<accession>A0ABD1WM33</accession>
<reference evidence="3" key="1">
    <citation type="submission" date="2024-07" db="EMBL/GenBank/DDBJ databases">
        <title>Two chromosome-level genome assemblies of Korean endemic species Abeliophyllum distichum and Forsythia ovata (Oleaceae).</title>
        <authorList>
            <person name="Jang H."/>
        </authorList>
    </citation>
    <scope>NUCLEOTIDE SEQUENCE [LARGE SCALE GENOMIC DNA]</scope>
</reference>
<dbReference type="Proteomes" id="UP001604277">
    <property type="component" value="Unassembled WGS sequence"/>
</dbReference>
<name>A0ABD1WM33_9LAMI</name>
<feature type="region of interest" description="Disordered" evidence="1">
    <location>
        <begin position="89"/>
        <end position="130"/>
    </location>
</feature>
<feature type="compositionally biased region" description="Polar residues" evidence="1">
    <location>
        <begin position="118"/>
        <end position="130"/>
    </location>
</feature>
<evidence type="ECO:0000256" key="1">
    <source>
        <dbReference type="SAM" id="MobiDB-lite"/>
    </source>
</evidence>
<comment type="caution">
    <text evidence="2">The sequence shown here is derived from an EMBL/GenBank/DDBJ whole genome shotgun (WGS) entry which is preliminary data.</text>
</comment>
<evidence type="ECO:0000313" key="3">
    <source>
        <dbReference type="Proteomes" id="UP001604277"/>
    </source>
</evidence>
<gene>
    <name evidence="2" type="ORF">Fot_12285</name>
</gene>
<keyword evidence="3" id="KW-1185">Reference proteome</keyword>
<dbReference type="AlphaFoldDB" id="A0ABD1WM33"/>
<proteinExistence type="predicted"/>